<dbReference type="Proteomes" id="UP000377595">
    <property type="component" value="Unassembled WGS sequence"/>
</dbReference>
<evidence type="ECO:0000313" key="1">
    <source>
        <dbReference type="EMBL" id="GES24849.1"/>
    </source>
</evidence>
<protein>
    <submittedName>
        <fullName evidence="1">Uncharacterized protein</fullName>
    </submittedName>
</protein>
<dbReference type="EMBL" id="BLAF01000057">
    <property type="protein sequence ID" value="GES24849.1"/>
    <property type="molecule type" value="Genomic_DNA"/>
</dbReference>
<evidence type="ECO:0000313" key="2">
    <source>
        <dbReference type="Proteomes" id="UP000377595"/>
    </source>
</evidence>
<gene>
    <name evidence="1" type="ORF">Aple_077480</name>
</gene>
<sequence length="211" mass="21242">MIGMIGIIPTPRSTTRTLIGPPGRLPATGSPLIPPGTPISLPGSVTGRFGTLTGFPGTLIRLPGTSTGLVNTLTAHVPAAAGLLPGTGRWPVAAGGSGTRGPDTGLLGRTELGGPELGRAEPGVGGFSGGLGGAGMRRCGVGYAGMRETGMRGTQMRDVGLWGPGVFAGVGPGRVEQQDRAMGIAGNAAGLRCPGVSLGWRRFWVEDRRIV</sequence>
<dbReference type="AlphaFoldDB" id="A0A5M3XXR2"/>
<organism evidence="1 2">
    <name type="scientific">Acrocarpospora pleiomorpha</name>
    <dbReference type="NCBI Taxonomy" id="90975"/>
    <lineage>
        <taxon>Bacteria</taxon>
        <taxon>Bacillati</taxon>
        <taxon>Actinomycetota</taxon>
        <taxon>Actinomycetes</taxon>
        <taxon>Streptosporangiales</taxon>
        <taxon>Streptosporangiaceae</taxon>
        <taxon>Acrocarpospora</taxon>
    </lineage>
</organism>
<accession>A0A5M3XXR2</accession>
<keyword evidence="2" id="KW-1185">Reference proteome</keyword>
<name>A0A5M3XXR2_9ACTN</name>
<comment type="caution">
    <text evidence="1">The sequence shown here is derived from an EMBL/GenBank/DDBJ whole genome shotgun (WGS) entry which is preliminary data.</text>
</comment>
<reference evidence="1 2" key="1">
    <citation type="submission" date="2019-10" db="EMBL/GenBank/DDBJ databases">
        <title>Whole genome shotgun sequence of Acrocarpospora pleiomorpha NBRC 16267.</title>
        <authorList>
            <person name="Ichikawa N."/>
            <person name="Kimura A."/>
            <person name="Kitahashi Y."/>
            <person name="Komaki H."/>
            <person name="Oguchi A."/>
        </authorList>
    </citation>
    <scope>NUCLEOTIDE SEQUENCE [LARGE SCALE GENOMIC DNA]</scope>
    <source>
        <strain evidence="1 2">NBRC 16267</strain>
    </source>
</reference>
<proteinExistence type="predicted"/>